<evidence type="ECO:0000313" key="2">
    <source>
        <dbReference type="Proteomes" id="UP001185069"/>
    </source>
</evidence>
<keyword evidence="2" id="KW-1185">Reference proteome</keyword>
<dbReference type="Pfam" id="PF02924">
    <property type="entry name" value="HDPD"/>
    <property type="match status" value="1"/>
</dbReference>
<dbReference type="Proteomes" id="UP001185069">
    <property type="component" value="Unassembled WGS sequence"/>
</dbReference>
<reference evidence="1 2" key="1">
    <citation type="submission" date="2023-07" db="EMBL/GenBank/DDBJ databases">
        <title>Sequencing the genomes of 1000 actinobacteria strains.</title>
        <authorList>
            <person name="Klenk H.-P."/>
        </authorList>
    </citation>
    <scope>NUCLEOTIDE SEQUENCE [LARGE SCALE GENOMIC DNA]</scope>
    <source>
        <strain evidence="1 2">DSM 14555</strain>
    </source>
</reference>
<organism evidence="1 2">
    <name type="scientific">Arthrobacter russicus</name>
    <dbReference type="NCBI Taxonomy" id="172040"/>
    <lineage>
        <taxon>Bacteria</taxon>
        <taxon>Bacillati</taxon>
        <taxon>Actinomycetota</taxon>
        <taxon>Actinomycetes</taxon>
        <taxon>Micrococcales</taxon>
        <taxon>Micrococcaceae</taxon>
        <taxon>Arthrobacter</taxon>
    </lineage>
</organism>
<proteinExistence type="predicted"/>
<dbReference type="InterPro" id="IPR004195">
    <property type="entry name" value="Head_decoration_D"/>
</dbReference>
<evidence type="ECO:0008006" key="3">
    <source>
        <dbReference type="Google" id="ProtNLM"/>
    </source>
</evidence>
<sequence length="135" mass="14154">MDFSIKTTVVGGGDYRWLGSKHARDTADSCTIDVSLLTAKTHYDANGVVPSGLPLGKVTVSKKYGPFDPAATDGREVLEGFLLEPVQLEANFNGLATANAAGALLRHAIINTAFVPTAPALSGETKTTGDFVFVK</sequence>
<evidence type="ECO:0000313" key="1">
    <source>
        <dbReference type="EMBL" id="MDR6270601.1"/>
    </source>
</evidence>
<comment type="caution">
    <text evidence="1">The sequence shown here is derived from an EMBL/GenBank/DDBJ whole genome shotgun (WGS) entry which is preliminary data.</text>
</comment>
<dbReference type="RefSeq" id="WP_309799776.1">
    <property type="nucleotide sequence ID" value="NZ_BAAAHY010000012.1"/>
</dbReference>
<protein>
    <recommendedName>
        <fullName evidence="3">K structural protein</fullName>
    </recommendedName>
</protein>
<gene>
    <name evidence="1" type="ORF">JOE69_002839</name>
</gene>
<accession>A0ABU1JFI4</accession>
<name>A0ABU1JFI4_9MICC</name>
<dbReference type="EMBL" id="JAVDQF010000001">
    <property type="protein sequence ID" value="MDR6270601.1"/>
    <property type="molecule type" value="Genomic_DNA"/>
</dbReference>